<dbReference type="STRING" id="6280.A0A0N4SX92"/>
<keyword evidence="4" id="KW-1185">Reference proteome</keyword>
<reference evidence="5" key="1">
    <citation type="submission" date="2017-02" db="UniProtKB">
        <authorList>
            <consortium name="WormBaseParasite"/>
        </authorList>
    </citation>
    <scope>IDENTIFICATION</scope>
</reference>
<evidence type="ECO:0000256" key="1">
    <source>
        <dbReference type="SAM" id="MobiDB-lite"/>
    </source>
</evidence>
<feature type="transmembrane region" description="Helical" evidence="2">
    <location>
        <begin position="20"/>
        <end position="39"/>
    </location>
</feature>
<dbReference type="Proteomes" id="UP000278627">
    <property type="component" value="Unassembled WGS sequence"/>
</dbReference>
<proteinExistence type="predicted"/>
<keyword evidence="2" id="KW-1133">Transmembrane helix</keyword>
<protein>
    <submittedName>
        <fullName evidence="3 5">Uncharacterized protein</fullName>
    </submittedName>
</protein>
<evidence type="ECO:0000313" key="4">
    <source>
        <dbReference type="Proteomes" id="UP000278627"/>
    </source>
</evidence>
<evidence type="ECO:0000313" key="5">
    <source>
        <dbReference type="WBParaSite" id="BPAG_0000028301-mRNA-1"/>
    </source>
</evidence>
<evidence type="ECO:0000256" key="2">
    <source>
        <dbReference type="SAM" id="Phobius"/>
    </source>
</evidence>
<dbReference type="AlphaFoldDB" id="A0A0N4SX92"/>
<keyword evidence="2" id="KW-0472">Membrane</keyword>
<name>A0A0N4SX92_BRUPA</name>
<evidence type="ECO:0000313" key="3">
    <source>
        <dbReference type="EMBL" id="VDN81470.1"/>
    </source>
</evidence>
<accession>A0A0N4SX92</accession>
<feature type="region of interest" description="Disordered" evidence="1">
    <location>
        <begin position="135"/>
        <end position="157"/>
    </location>
</feature>
<reference evidence="3 4" key="2">
    <citation type="submission" date="2018-11" db="EMBL/GenBank/DDBJ databases">
        <authorList>
            <consortium name="Pathogen Informatics"/>
        </authorList>
    </citation>
    <scope>NUCLEOTIDE SEQUENCE [LARGE SCALE GENOMIC DNA]</scope>
</reference>
<sequence length="226" mass="25293">MLENSNVNLPRFIISQLEHFISNSLSSFPPMFYIFVFVLEHLTQLWPLLLFAFTSIAVCHLAAKYTSISGNTVTAALTTAHTLSSSTINSGKLGKELIGEQYCAPGKLPRFEFIHPPVTVINNNTSFGRNLLNKKEAPPSTIKESSESSQTIDDQDSDKGIVPLNPYFSNLYIVFRRKKYCEKVVKLLHFCTSCSRRLKLTTFCNKRCFLSVASAKKLSVAGFLLL</sequence>
<dbReference type="WBParaSite" id="BPAG_0000028301-mRNA-1">
    <property type="protein sequence ID" value="BPAG_0000028301-mRNA-1"/>
    <property type="gene ID" value="BPAG_0000028301"/>
</dbReference>
<organism evidence="5">
    <name type="scientific">Brugia pahangi</name>
    <name type="common">Filarial nematode worm</name>
    <dbReference type="NCBI Taxonomy" id="6280"/>
    <lineage>
        <taxon>Eukaryota</taxon>
        <taxon>Metazoa</taxon>
        <taxon>Ecdysozoa</taxon>
        <taxon>Nematoda</taxon>
        <taxon>Chromadorea</taxon>
        <taxon>Rhabditida</taxon>
        <taxon>Spirurina</taxon>
        <taxon>Spiruromorpha</taxon>
        <taxon>Filarioidea</taxon>
        <taxon>Onchocercidae</taxon>
        <taxon>Brugia</taxon>
    </lineage>
</organism>
<gene>
    <name evidence="3" type="ORF">BPAG_LOCUS284</name>
</gene>
<keyword evidence="2" id="KW-0812">Transmembrane</keyword>
<dbReference type="EMBL" id="UZAD01000011">
    <property type="protein sequence ID" value="VDN81470.1"/>
    <property type="molecule type" value="Genomic_DNA"/>
</dbReference>
<feature type="transmembrane region" description="Helical" evidence="2">
    <location>
        <begin position="45"/>
        <end position="63"/>
    </location>
</feature>